<evidence type="ECO:0000313" key="8">
    <source>
        <dbReference type="Proteomes" id="UP000216991"/>
    </source>
</evidence>
<dbReference type="RefSeq" id="WP_094473707.1">
    <property type="nucleotide sequence ID" value="NZ_NOXT01000108.1"/>
</dbReference>
<dbReference type="OrthoDB" id="9808135at2"/>
<dbReference type="Gene3D" id="1.20.1530.10">
    <property type="entry name" value="Na+/H+ antiporter like domain"/>
    <property type="match status" value="1"/>
</dbReference>
<dbReference type="NCBIfam" id="NF007111">
    <property type="entry name" value="PRK09560.1"/>
    <property type="match status" value="1"/>
</dbReference>
<dbReference type="PANTHER" id="PTHR30341:SF0">
    <property type="entry name" value="NA(+)_H(+) ANTIPORTER NHAA"/>
    <property type="match status" value="1"/>
</dbReference>
<feature type="transmembrane region" description="Helical" evidence="6">
    <location>
        <begin position="21"/>
        <end position="39"/>
    </location>
</feature>
<feature type="transmembrane region" description="Helical" evidence="6">
    <location>
        <begin position="333"/>
        <end position="355"/>
    </location>
</feature>
<evidence type="ECO:0000256" key="4">
    <source>
        <dbReference type="ARBA" id="ARBA00022989"/>
    </source>
</evidence>
<evidence type="ECO:0000256" key="3">
    <source>
        <dbReference type="ARBA" id="ARBA00022692"/>
    </source>
</evidence>
<keyword evidence="6" id="KW-0406">Ion transport</keyword>
<feature type="transmembrane region" description="Helical" evidence="6">
    <location>
        <begin position="95"/>
        <end position="115"/>
    </location>
</feature>
<proteinExistence type="inferred from homology"/>
<feature type="transmembrane region" description="Helical" evidence="6">
    <location>
        <begin position="259"/>
        <end position="281"/>
    </location>
</feature>
<evidence type="ECO:0000256" key="5">
    <source>
        <dbReference type="ARBA" id="ARBA00023136"/>
    </source>
</evidence>
<keyword evidence="3 6" id="KW-0812">Transmembrane</keyword>
<dbReference type="InterPro" id="IPR004670">
    <property type="entry name" value="NhaA"/>
</dbReference>
<comment type="subcellular location">
    <subcellularLocation>
        <location evidence="1">Cell inner membrane</location>
        <topology evidence="1">Multi-pass membrane protein</topology>
    </subcellularLocation>
    <subcellularLocation>
        <location evidence="6">Cell membrane</location>
        <topology evidence="6">Multi-pass membrane protein</topology>
    </subcellularLocation>
</comment>
<evidence type="ECO:0000256" key="6">
    <source>
        <dbReference type="HAMAP-Rule" id="MF_01844"/>
    </source>
</evidence>
<keyword evidence="6" id="KW-0813">Transport</keyword>
<keyword evidence="6" id="KW-0915">Sodium</keyword>
<comment type="catalytic activity">
    <reaction evidence="6">
        <text>Na(+)(in) + 2 H(+)(out) = Na(+)(out) + 2 H(+)(in)</text>
        <dbReference type="Rhea" id="RHEA:29251"/>
        <dbReference type="ChEBI" id="CHEBI:15378"/>
        <dbReference type="ChEBI" id="CHEBI:29101"/>
    </reaction>
</comment>
<dbReference type="NCBIfam" id="NF007112">
    <property type="entry name" value="PRK09561.1"/>
    <property type="match status" value="1"/>
</dbReference>
<dbReference type="InterPro" id="IPR023171">
    <property type="entry name" value="Na/H_antiporter_dom_sf"/>
</dbReference>
<comment type="similarity">
    <text evidence="6">Belongs to the NhaA Na(+)/H(+) (TC 2.A.33) antiporter family.</text>
</comment>
<feature type="transmembrane region" description="Helical" evidence="6">
    <location>
        <begin position="59"/>
        <end position="75"/>
    </location>
</feature>
<name>A0A255YHV3_9SPHN</name>
<dbReference type="AlphaFoldDB" id="A0A255YHV3"/>
<protein>
    <recommendedName>
        <fullName evidence="6">Na(+)/H(+) antiporter NhaA</fullName>
    </recommendedName>
    <alternativeName>
        <fullName evidence="6">Sodium/proton antiporter NhaA</fullName>
    </alternativeName>
</protein>
<sequence length="386" mass="40115">MRPALPRLRFTVIRELLASQASGGQVLMMAAAAALFAANSPLSDQYFHLLHVQIGPMGLLHWINDGLMAIFFLLVGCEIKREFVDGEMASWPRRILPGVAAAAGMAVPALVYLAINRAAPGNLPGWAIPTATDIAFALGVMALLGDRVPASLKLLLTAIAVIDDLGAIVVIAAVYTTGLNLAALAAAAALTAALALLSWRRVQAIWPYLVLGAGLWLAIHMSGIHATLAGVITALALPIRTTPGTPEDRESPLLRVEHALAPIVGFVIVPIFGFANAGVDLRGLSLAAALDPLVLGIALGLLLGKQIGIFGAIMALVRLKIVDMPAHATTRQLWGLSLLCGIGFTMSLFIAALAFGSGSDQEAAAKLGIIAGSLAAALLGLMVLRR</sequence>
<dbReference type="PANTHER" id="PTHR30341">
    <property type="entry name" value="SODIUM ION/PROTON ANTIPORTER NHAA-RELATED"/>
    <property type="match status" value="1"/>
</dbReference>
<reference evidence="7 8" key="1">
    <citation type="submission" date="2017-07" db="EMBL/GenBank/DDBJ databases">
        <title>Sandarakinorhabdus cyanobacteriorum sp. nov., a novel bacterium isolated from cyanobacterial aggregates in a eutrophic lake.</title>
        <authorList>
            <person name="Cai H."/>
        </authorList>
    </citation>
    <scope>NUCLEOTIDE SEQUENCE [LARGE SCALE GENOMIC DNA]</scope>
    <source>
        <strain evidence="7 8">TH057</strain>
    </source>
</reference>
<keyword evidence="8" id="KW-1185">Reference proteome</keyword>
<dbReference type="Proteomes" id="UP000216991">
    <property type="component" value="Unassembled WGS sequence"/>
</dbReference>
<dbReference type="NCBIfam" id="TIGR00773">
    <property type="entry name" value="NhaA"/>
    <property type="match status" value="1"/>
</dbReference>
<gene>
    <name evidence="6 7" type="primary">nhaA</name>
    <name evidence="7" type="ORF">CHU93_08745</name>
</gene>
<comment type="caution">
    <text evidence="7">The sequence shown here is derived from an EMBL/GenBank/DDBJ whole genome shotgun (WGS) entry which is preliminary data.</text>
</comment>
<keyword evidence="6" id="KW-0739">Sodium transport</keyword>
<keyword evidence="4 6" id="KW-1133">Transmembrane helix</keyword>
<feature type="transmembrane region" description="Helical" evidence="6">
    <location>
        <begin position="293"/>
        <end position="313"/>
    </location>
</feature>
<comment type="function">
    <text evidence="6">Na(+)/H(+) antiporter that extrudes sodium in exchange for external protons.</text>
</comment>
<feature type="transmembrane region" description="Helical" evidence="6">
    <location>
        <begin position="206"/>
        <end position="239"/>
    </location>
</feature>
<keyword evidence="2 6" id="KW-1003">Cell membrane</keyword>
<organism evidence="7 8">
    <name type="scientific">Sandarakinorhabdus cyanobacteriorum</name>
    <dbReference type="NCBI Taxonomy" id="1981098"/>
    <lineage>
        <taxon>Bacteria</taxon>
        <taxon>Pseudomonadati</taxon>
        <taxon>Pseudomonadota</taxon>
        <taxon>Alphaproteobacteria</taxon>
        <taxon>Sphingomonadales</taxon>
        <taxon>Sphingosinicellaceae</taxon>
        <taxon>Sandarakinorhabdus</taxon>
    </lineage>
</organism>
<feature type="transmembrane region" description="Helical" evidence="6">
    <location>
        <begin position="367"/>
        <end position="384"/>
    </location>
</feature>
<dbReference type="GO" id="GO:0005886">
    <property type="term" value="C:plasma membrane"/>
    <property type="evidence" value="ECO:0007669"/>
    <property type="project" value="UniProtKB-SubCell"/>
</dbReference>
<dbReference type="HAMAP" id="MF_01844">
    <property type="entry name" value="NhaA"/>
    <property type="match status" value="1"/>
</dbReference>
<dbReference type="GO" id="GO:0006885">
    <property type="term" value="P:regulation of pH"/>
    <property type="evidence" value="ECO:0007669"/>
    <property type="project" value="UniProtKB-UniRule"/>
</dbReference>
<dbReference type="GO" id="GO:0015385">
    <property type="term" value="F:sodium:proton antiporter activity"/>
    <property type="evidence" value="ECO:0007669"/>
    <property type="project" value="UniProtKB-UniRule"/>
</dbReference>
<dbReference type="Pfam" id="PF06965">
    <property type="entry name" value="Na_H_antiport_1"/>
    <property type="match status" value="1"/>
</dbReference>
<evidence type="ECO:0000256" key="2">
    <source>
        <dbReference type="ARBA" id="ARBA00022475"/>
    </source>
</evidence>
<evidence type="ECO:0000313" key="7">
    <source>
        <dbReference type="EMBL" id="OYQ28771.1"/>
    </source>
</evidence>
<keyword evidence="6" id="KW-0050">Antiport</keyword>
<evidence type="ECO:0000256" key="1">
    <source>
        <dbReference type="ARBA" id="ARBA00004429"/>
    </source>
</evidence>
<dbReference type="EMBL" id="NOXT01000108">
    <property type="protein sequence ID" value="OYQ28771.1"/>
    <property type="molecule type" value="Genomic_DNA"/>
</dbReference>
<keyword evidence="5 6" id="KW-0472">Membrane</keyword>
<feature type="transmembrane region" description="Helical" evidence="6">
    <location>
        <begin position="127"/>
        <end position="145"/>
    </location>
</feature>
<accession>A0A255YHV3</accession>